<keyword evidence="2" id="KW-1185">Reference proteome</keyword>
<evidence type="ECO:0000313" key="2">
    <source>
        <dbReference type="Proteomes" id="UP000007819"/>
    </source>
</evidence>
<reference evidence="1" key="2">
    <citation type="submission" date="2022-06" db="UniProtKB">
        <authorList>
            <consortium name="EnsemblMetazoa"/>
        </authorList>
    </citation>
    <scope>IDENTIFICATION</scope>
</reference>
<evidence type="ECO:0000313" key="1">
    <source>
        <dbReference type="EnsemblMetazoa" id="XP_008185286.1"/>
    </source>
</evidence>
<dbReference type="AlphaFoldDB" id="A0A8R2B7Q9"/>
<organism evidence="1 2">
    <name type="scientific">Acyrthosiphon pisum</name>
    <name type="common">Pea aphid</name>
    <dbReference type="NCBI Taxonomy" id="7029"/>
    <lineage>
        <taxon>Eukaryota</taxon>
        <taxon>Metazoa</taxon>
        <taxon>Ecdysozoa</taxon>
        <taxon>Arthropoda</taxon>
        <taxon>Hexapoda</taxon>
        <taxon>Insecta</taxon>
        <taxon>Pterygota</taxon>
        <taxon>Neoptera</taxon>
        <taxon>Paraneoptera</taxon>
        <taxon>Hemiptera</taxon>
        <taxon>Sternorrhyncha</taxon>
        <taxon>Aphidomorpha</taxon>
        <taxon>Aphidoidea</taxon>
        <taxon>Aphididae</taxon>
        <taxon>Macrosiphini</taxon>
        <taxon>Acyrthosiphon</taxon>
    </lineage>
</organism>
<dbReference type="GeneID" id="103310036"/>
<dbReference type="RefSeq" id="XP_008185286.1">
    <property type="nucleotide sequence ID" value="XM_008187064.1"/>
</dbReference>
<reference evidence="2" key="1">
    <citation type="submission" date="2010-06" db="EMBL/GenBank/DDBJ databases">
        <authorList>
            <person name="Jiang H."/>
            <person name="Abraham K."/>
            <person name="Ali S."/>
            <person name="Alsbrooks S.L."/>
            <person name="Anim B.N."/>
            <person name="Anosike U.S."/>
            <person name="Attaway T."/>
            <person name="Bandaranaike D.P."/>
            <person name="Battles P.K."/>
            <person name="Bell S.N."/>
            <person name="Bell A.V."/>
            <person name="Beltran B."/>
            <person name="Bickham C."/>
            <person name="Bustamante Y."/>
            <person name="Caleb T."/>
            <person name="Canada A."/>
            <person name="Cardenas V."/>
            <person name="Carter K."/>
            <person name="Chacko J."/>
            <person name="Chandrabose M.N."/>
            <person name="Chavez D."/>
            <person name="Chavez A."/>
            <person name="Chen L."/>
            <person name="Chu H.-S."/>
            <person name="Claassen K.J."/>
            <person name="Cockrell R."/>
            <person name="Collins M."/>
            <person name="Cooper J.A."/>
            <person name="Cree A."/>
            <person name="Curry S.M."/>
            <person name="Da Y."/>
            <person name="Dao M.D."/>
            <person name="Das B."/>
            <person name="Davila M.-L."/>
            <person name="Davy-Carroll L."/>
            <person name="Denson S."/>
            <person name="Dinh H."/>
            <person name="Ebong V.E."/>
            <person name="Edwards J.R."/>
            <person name="Egan A."/>
            <person name="El-Daye J."/>
            <person name="Escobedo L."/>
            <person name="Fernandez S."/>
            <person name="Fernando P.R."/>
            <person name="Flagg N."/>
            <person name="Forbes L.D."/>
            <person name="Fowler R.G."/>
            <person name="Fu Q."/>
            <person name="Gabisi R.A."/>
            <person name="Ganer J."/>
            <person name="Garbino Pronczuk A."/>
            <person name="Garcia R.M."/>
            <person name="Garner T."/>
            <person name="Garrett T.E."/>
            <person name="Gonzalez D.A."/>
            <person name="Hamid H."/>
            <person name="Hawkins E.S."/>
            <person name="Hirani K."/>
            <person name="Hogues M.E."/>
            <person name="Hollins B."/>
            <person name="Hsiao C.-H."/>
            <person name="Jabil R."/>
            <person name="James M.L."/>
            <person name="Jhangiani S.N."/>
            <person name="Johnson B."/>
            <person name="Johnson Q."/>
            <person name="Joshi V."/>
            <person name="Kalu J.B."/>
            <person name="Kam C."/>
            <person name="Kashfia A."/>
            <person name="Keebler J."/>
            <person name="Kisamo H."/>
            <person name="Kovar C.L."/>
            <person name="Lago L.A."/>
            <person name="Lai C.-Y."/>
            <person name="Laidlaw J."/>
            <person name="Lara F."/>
            <person name="Le T.-K."/>
            <person name="Lee S.L."/>
            <person name="Legall F.H."/>
            <person name="Lemon S.J."/>
            <person name="Lewis L.R."/>
            <person name="Li B."/>
            <person name="Liu Y."/>
            <person name="Liu Y.-S."/>
            <person name="Lopez J."/>
            <person name="Lozado R.J."/>
            <person name="Lu J."/>
            <person name="Madu R.C."/>
            <person name="Maheshwari M."/>
            <person name="Maheshwari R."/>
            <person name="Malloy K."/>
            <person name="Martinez E."/>
            <person name="Mathew T."/>
            <person name="Mercado I.C."/>
            <person name="Mercado C."/>
            <person name="Meyer B."/>
            <person name="Montgomery K."/>
            <person name="Morgan M.B."/>
            <person name="Munidasa M."/>
            <person name="Nazareth L.V."/>
            <person name="Nelson J."/>
            <person name="Ng B.M."/>
            <person name="Nguyen N.B."/>
            <person name="Nguyen P.Q."/>
            <person name="Nguyen T."/>
            <person name="Obregon M."/>
            <person name="Okwuonu G.O."/>
            <person name="Onwere C.G."/>
            <person name="Orozco G."/>
            <person name="Parra A."/>
            <person name="Patel S."/>
            <person name="Patil S."/>
            <person name="Perez A."/>
            <person name="Perez Y."/>
            <person name="Pham C."/>
            <person name="Primus E.L."/>
            <person name="Pu L.-L."/>
            <person name="Puazo M."/>
            <person name="Qin X."/>
            <person name="Quiroz J.B."/>
            <person name="Reese J."/>
            <person name="Richards S."/>
            <person name="Rives C.M."/>
            <person name="Robberts R."/>
            <person name="Ruiz S.J."/>
            <person name="Ruiz M.J."/>
            <person name="Santibanez J."/>
            <person name="Schneider B.W."/>
            <person name="Sisson I."/>
            <person name="Smith M."/>
            <person name="Sodergren E."/>
            <person name="Song X.-Z."/>
            <person name="Song B.B."/>
            <person name="Summersgill H."/>
            <person name="Thelus R."/>
            <person name="Thornton R.D."/>
            <person name="Trejos Z.Y."/>
            <person name="Usmani K."/>
            <person name="Vattathil S."/>
            <person name="Villasana D."/>
            <person name="Walker D.L."/>
            <person name="Wang S."/>
            <person name="Wang K."/>
            <person name="White C.S."/>
            <person name="Williams A.C."/>
            <person name="Williamson J."/>
            <person name="Wilson K."/>
            <person name="Woghiren I.O."/>
            <person name="Woodworth J.R."/>
            <person name="Worley K.C."/>
            <person name="Wright R.A."/>
            <person name="Wu W."/>
            <person name="Young L."/>
            <person name="Zhang L."/>
            <person name="Zhang J."/>
            <person name="Zhu Y."/>
            <person name="Muzny D.M."/>
            <person name="Weinstock G."/>
            <person name="Gibbs R.A."/>
        </authorList>
    </citation>
    <scope>NUCLEOTIDE SEQUENCE [LARGE SCALE GENOMIC DNA]</scope>
    <source>
        <strain evidence="2">LSR1</strain>
    </source>
</reference>
<dbReference type="OrthoDB" id="8065733at2759"/>
<protein>
    <submittedName>
        <fullName evidence="1">Uncharacterized protein</fullName>
    </submittedName>
</protein>
<sequence>MPSTRLPASVRSKYQHLCLADNNFDIPSCVDALFGADILPSLVRAHAGVEHHSGLPSALDTQLGGIVFGSFATLNSSSLSTLTTAVSPPSIGDLIQKFWLVEEPAAPSSPTTEDQWCEDYSKRSTSCDSSGSFCVALPFRDLFVRAPVDQALPNHGLGDSRSIALKRFYNLERRLSKDSELYVAYRKFMSTYLTLGHMAPASEPG</sequence>
<proteinExistence type="predicted"/>
<dbReference type="KEGG" id="api:103310036"/>
<dbReference type="Proteomes" id="UP000007819">
    <property type="component" value="Chromosome X"/>
</dbReference>
<accession>A0A8R2B7Q9</accession>
<dbReference type="EnsemblMetazoa" id="XM_008187064.1">
    <property type="protein sequence ID" value="XP_008185286.1"/>
    <property type="gene ID" value="LOC103310036"/>
</dbReference>
<name>A0A8R2B7Q9_ACYPI</name>